<keyword evidence="3" id="KW-1185">Reference proteome</keyword>
<organism evidence="2 3">
    <name type="scientific">Solanum tuberosum</name>
    <name type="common">Potato</name>
    <dbReference type="NCBI Taxonomy" id="4113"/>
    <lineage>
        <taxon>Eukaryota</taxon>
        <taxon>Viridiplantae</taxon>
        <taxon>Streptophyta</taxon>
        <taxon>Embryophyta</taxon>
        <taxon>Tracheophyta</taxon>
        <taxon>Spermatophyta</taxon>
        <taxon>Magnoliopsida</taxon>
        <taxon>eudicotyledons</taxon>
        <taxon>Gunneridae</taxon>
        <taxon>Pentapetalae</taxon>
        <taxon>asterids</taxon>
        <taxon>lamiids</taxon>
        <taxon>Solanales</taxon>
        <taxon>Solanaceae</taxon>
        <taxon>Solanoideae</taxon>
        <taxon>Solaneae</taxon>
        <taxon>Solanum</taxon>
    </lineage>
</organism>
<evidence type="ECO:0000313" key="2">
    <source>
        <dbReference type="EMBL" id="KAH0738063.1"/>
    </source>
</evidence>
<evidence type="ECO:0000313" key="3">
    <source>
        <dbReference type="Proteomes" id="UP000826656"/>
    </source>
</evidence>
<reference evidence="2 3" key="1">
    <citation type="journal article" date="2021" name="bioRxiv">
        <title>Chromosome-scale and haplotype-resolved genome assembly of a tetraploid potato cultivar.</title>
        <authorList>
            <person name="Sun H."/>
            <person name="Jiao W.-B."/>
            <person name="Krause K."/>
            <person name="Campoy J.A."/>
            <person name="Goel M."/>
            <person name="Folz-Donahue K."/>
            <person name="Kukat C."/>
            <person name="Huettel B."/>
            <person name="Schneeberger K."/>
        </authorList>
    </citation>
    <scope>NUCLEOTIDE SEQUENCE [LARGE SCALE GENOMIC DNA]</scope>
    <source>
        <strain evidence="2">SolTubOtavaFocal</strain>
        <tissue evidence="2">Leaves</tissue>
    </source>
</reference>
<sequence length="262" mass="29166">MVVLATTSDSATAVPTTTHVVQFNPAVKLPIKLQGNLNFSTWKAQLVMLLNGYKLLGHLIGAKSAPLATITQTNSTISNPEYELCFCQDQLIQQEMIVSVDPTIAPTVATASSTKIAWDLLHTTYANRSQTRIFNLQDQLQNMKKASKTVATYVQEIRSIVDALKVAGSPVADDELAVKILSGLSHEFREITAAIRARDTTLNFEELFQKFTDQKLFLKHQDIDRSSSIIMAAVAQRTNFQPQHQKNNRRFPNQSSRPQAPR</sequence>
<evidence type="ECO:0000256" key="1">
    <source>
        <dbReference type="SAM" id="MobiDB-lite"/>
    </source>
</evidence>
<accession>A0ABQ7TVP8</accession>
<dbReference type="PANTHER" id="PTHR47481">
    <property type="match status" value="1"/>
</dbReference>
<name>A0ABQ7TVP8_SOLTU</name>
<gene>
    <name evidence="2" type="ORF">KY290_036768</name>
</gene>
<dbReference type="Pfam" id="PF14223">
    <property type="entry name" value="Retrotran_gag_2"/>
    <property type="match status" value="1"/>
</dbReference>
<proteinExistence type="predicted"/>
<dbReference type="Proteomes" id="UP000826656">
    <property type="component" value="Unassembled WGS sequence"/>
</dbReference>
<dbReference type="EMBL" id="JAIVGD010000028">
    <property type="protein sequence ID" value="KAH0738063.1"/>
    <property type="molecule type" value="Genomic_DNA"/>
</dbReference>
<protein>
    <recommendedName>
        <fullName evidence="4">Retrotransposon Copia-like N-terminal domain-containing protein</fullName>
    </recommendedName>
</protein>
<dbReference type="PANTHER" id="PTHR47481:SF21">
    <property type="entry name" value="BASIC-LEUCINE ZIPPER TRANSCRIPTION FACTOR Q-RELATED"/>
    <property type="match status" value="1"/>
</dbReference>
<feature type="region of interest" description="Disordered" evidence="1">
    <location>
        <begin position="238"/>
        <end position="262"/>
    </location>
</feature>
<evidence type="ECO:0008006" key="4">
    <source>
        <dbReference type="Google" id="ProtNLM"/>
    </source>
</evidence>
<comment type="caution">
    <text evidence="2">The sequence shown here is derived from an EMBL/GenBank/DDBJ whole genome shotgun (WGS) entry which is preliminary data.</text>
</comment>